<evidence type="ECO:0000313" key="2">
    <source>
        <dbReference type="Proteomes" id="UP000800200"/>
    </source>
</evidence>
<accession>A0A6A6E754</accession>
<dbReference type="EMBL" id="ML994628">
    <property type="protein sequence ID" value="KAF2187003.1"/>
    <property type="molecule type" value="Genomic_DNA"/>
</dbReference>
<name>A0A6A6E754_9PEZI</name>
<gene>
    <name evidence="1" type="ORF">K469DRAFT_686219</name>
</gene>
<keyword evidence="2" id="KW-1185">Reference proteome</keyword>
<sequence length="181" mass="20180">MTARMHIRTTYLFHQCCFCGKTTPGSAVTTYSAFSGEGVGRLFAGSSVAGQQFGLIRSNDKVLEGWNTGMLWGDKGEALGFRFMVIVPPMSRFQPEQIKRGNAAMHYEWDLSFYSWSLPYRPHTMQRPCHLAALIDVVESGGLSHGCSGRTESRTQCLKDVDRERVSEAACNIERMEVVVS</sequence>
<reference evidence="1" key="1">
    <citation type="journal article" date="2020" name="Stud. Mycol.">
        <title>101 Dothideomycetes genomes: a test case for predicting lifestyles and emergence of pathogens.</title>
        <authorList>
            <person name="Haridas S."/>
            <person name="Albert R."/>
            <person name="Binder M."/>
            <person name="Bloem J."/>
            <person name="Labutti K."/>
            <person name="Salamov A."/>
            <person name="Andreopoulos B."/>
            <person name="Baker S."/>
            <person name="Barry K."/>
            <person name="Bills G."/>
            <person name="Bluhm B."/>
            <person name="Cannon C."/>
            <person name="Castanera R."/>
            <person name="Culley D."/>
            <person name="Daum C."/>
            <person name="Ezra D."/>
            <person name="Gonzalez J."/>
            <person name="Henrissat B."/>
            <person name="Kuo A."/>
            <person name="Liang C."/>
            <person name="Lipzen A."/>
            <person name="Lutzoni F."/>
            <person name="Magnuson J."/>
            <person name="Mondo S."/>
            <person name="Nolan M."/>
            <person name="Ohm R."/>
            <person name="Pangilinan J."/>
            <person name="Park H.-J."/>
            <person name="Ramirez L."/>
            <person name="Alfaro M."/>
            <person name="Sun H."/>
            <person name="Tritt A."/>
            <person name="Yoshinaga Y."/>
            <person name="Zwiers L.-H."/>
            <person name="Turgeon B."/>
            <person name="Goodwin S."/>
            <person name="Spatafora J."/>
            <person name="Crous P."/>
            <person name="Grigoriev I."/>
        </authorList>
    </citation>
    <scope>NUCLEOTIDE SEQUENCE</scope>
    <source>
        <strain evidence="1">CBS 207.26</strain>
    </source>
</reference>
<dbReference type="Proteomes" id="UP000800200">
    <property type="component" value="Unassembled WGS sequence"/>
</dbReference>
<evidence type="ECO:0000313" key="1">
    <source>
        <dbReference type="EMBL" id="KAF2187003.1"/>
    </source>
</evidence>
<dbReference type="AlphaFoldDB" id="A0A6A6E754"/>
<organism evidence="1 2">
    <name type="scientific">Zopfia rhizophila CBS 207.26</name>
    <dbReference type="NCBI Taxonomy" id="1314779"/>
    <lineage>
        <taxon>Eukaryota</taxon>
        <taxon>Fungi</taxon>
        <taxon>Dikarya</taxon>
        <taxon>Ascomycota</taxon>
        <taxon>Pezizomycotina</taxon>
        <taxon>Dothideomycetes</taxon>
        <taxon>Dothideomycetes incertae sedis</taxon>
        <taxon>Zopfiaceae</taxon>
        <taxon>Zopfia</taxon>
    </lineage>
</organism>
<proteinExistence type="predicted"/>
<protein>
    <submittedName>
        <fullName evidence="1">Uncharacterized protein</fullName>
    </submittedName>
</protein>